<dbReference type="Proteomes" id="UP001550348">
    <property type="component" value="Unassembled WGS sequence"/>
</dbReference>
<keyword evidence="3" id="KW-1185">Reference proteome</keyword>
<feature type="chain" id="PRO_5046043272" description="Secreted protein" evidence="1">
    <location>
        <begin position="28"/>
        <end position="179"/>
    </location>
</feature>
<evidence type="ECO:0000313" key="2">
    <source>
        <dbReference type="EMBL" id="MEU0150455.1"/>
    </source>
</evidence>
<evidence type="ECO:0000313" key="3">
    <source>
        <dbReference type="Proteomes" id="UP001550348"/>
    </source>
</evidence>
<dbReference type="RefSeq" id="WP_355662693.1">
    <property type="nucleotide sequence ID" value="NZ_JBEXRX010000001.1"/>
</dbReference>
<comment type="caution">
    <text evidence="2">The sequence shown here is derived from an EMBL/GenBank/DDBJ whole genome shotgun (WGS) entry which is preliminary data.</text>
</comment>
<evidence type="ECO:0000256" key="1">
    <source>
        <dbReference type="SAM" id="SignalP"/>
    </source>
</evidence>
<feature type="signal peptide" evidence="1">
    <location>
        <begin position="1"/>
        <end position="27"/>
    </location>
</feature>
<evidence type="ECO:0008006" key="4">
    <source>
        <dbReference type="Google" id="ProtNLM"/>
    </source>
</evidence>
<protein>
    <recommendedName>
        <fullName evidence="4">Secreted protein</fullName>
    </recommendedName>
</protein>
<sequence>MRRKAISIAGGAALLLGPLVVAQPASASTLISVSCTGTNVINYSPGLTNTPQTVTITGQDTGVACVDLARPLTPLSFIAPFSGTFTTSCTALLAGGTGAQTFQWNTGETSNWNWTLRFSNTANGQLVAIADGPVTSGLYAGAQVRQVITETTGDQTACFTPEGMTQNGGPSNWVIINLL</sequence>
<accession>A0ABV2VCC6</accession>
<name>A0ABV2VCC6_9ACTN</name>
<reference evidence="2 3" key="1">
    <citation type="submission" date="2024-06" db="EMBL/GenBank/DDBJ databases">
        <title>The Natural Products Discovery Center: Release of the First 8490 Sequenced Strains for Exploring Actinobacteria Biosynthetic Diversity.</title>
        <authorList>
            <person name="Kalkreuter E."/>
            <person name="Kautsar S.A."/>
            <person name="Yang D."/>
            <person name="Bader C.D."/>
            <person name="Teijaro C.N."/>
            <person name="Fluegel L."/>
            <person name="Davis C.M."/>
            <person name="Simpson J.R."/>
            <person name="Lauterbach L."/>
            <person name="Steele A.D."/>
            <person name="Gui C."/>
            <person name="Meng S."/>
            <person name="Li G."/>
            <person name="Viehrig K."/>
            <person name="Ye F."/>
            <person name="Su P."/>
            <person name="Kiefer A.F."/>
            <person name="Nichols A."/>
            <person name="Cepeda A.J."/>
            <person name="Yan W."/>
            <person name="Fan B."/>
            <person name="Jiang Y."/>
            <person name="Adhikari A."/>
            <person name="Zheng C.-J."/>
            <person name="Schuster L."/>
            <person name="Cowan T.M."/>
            <person name="Smanski M.J."/>
            <person name="Chevrette M.G."/>
            <person name="De Carvalho L.P.S."/>
            <person name="Shen B."/>
        </authorList>
    </citation>
    <scope>NUCLEOTIDE SEQUENCE [LARGE SCALE GENOMIC DNA]</scope>
    <source>
        <strain evidence="2 3">NPDC006286</strain>
    </source>
</reference>
<gene>
    <name evidence="2" type="ORF">ABZ071_00725</name>
</gene>
<dbReference type="EMBL" id="JBEXRX010000001">
    <property type="protein sequence ID" value="MEU0150455.1"/>
    <property type="molecule type" value="Genomic_DNA"/>
</dbReference>
<keyword evidence="1" id="KW-0732">Signal</keyword>
<dbReference type="PROSITE" id="PS51257">
    <property type="entry name" value="PROKAR_LIPOPROTEIN"/>
    <property type="match status" value="1"/>
</dbReference>
<organism evidence="2 3">
    <name type="scientific">Micromonospora fulviviridis</name>
    <dbReference type="NCBI Taxonomy" id="47860"/>
    <lineage>
        <taxon>Bacteria</taxon>
        <taxon>Bacillati</taxon>
        <taxon>Actinomycetota</taxon>
        <taxon>Actinomycetes</taxon>
        <taxon>Micromonosporales</taxon>
        <taxon>Micromonosporaceae</taxon>
        <taxon>Micromonospora</taxon>
    </lineage>
</organism>
<proteinExistence type="predicted"/>